<dbReference type="AlphaFoldDB" id="N1Q171"/>
<feature type="region of interest" description="Disordered" evidence="1">
    <location>
        <begin position="12"/>
        <end position="35"/>
    </location>
</feature>
<keyword evidence="3" id="KW-1185">Reference proteome</keyword>
<accession>N1Q171</accession>
<sequence length="205" mass="22809">MYFAYSQCVASLSSPTPQRPYDPPHHPPSTTYTPKSHQETFILSLTIQTTTDPHDRTLRRGTHPPQILAQILHSLSPHCLDLPLTTMAISSVSTPSILATTFTPQPREVINPMPTQSHQPNNTLKALVRKSQGAIALFQPLASSLYNHNECVWTYPITAQISTGMRTIFYCADQEPQSRIETGSFNLCQGHDPFDFELEYGSQGA</sequence>
<evidence type="ECO:0000313" key="2">
    <source>
        <dbReference type="EMBL" id="EME48390.1"/>
    </source>
</evidence>
<proteinExistence type="predicted"/>
<reference evidence="2 3" key="2">
    <citation type="journal article" date="2012" name="PLoS Pathog.">
        <title>Diverse lifestyles and strategies of plant pathogenesis encoded in the genomes of eighteen Dothideomycetes fungi.</title>
        <authorList>
            <person name="Ohm R.A."/>
            <person name="Feau N."/>
            <person name="Henrissat B."/>
            <person name="Schoch C.L."/>
            <person name="Horwitz B.A."/>
            <person name="Barry K.W."/>
            <person name="Condon B.J."/>
            <person name="Copeland A.C."/>
            <person name="Dhillon B."/>
            <person name="Glaser F."/>
            <person name="Hesse C.N."/>
            <person name="Kosti I."/>
            <person name="LaButti K."/>
            <person name="Lindquist E.A."/>
            <person name="Lucas S."/>
            <person name="Salamov A.A."/>
            <person name="Bradshaw R.E."/>
            <person name="Ciuffetti L."/>
            <person name="Hamelin R.C."/>
            <person name="Kema G.H.J."/>
            <person name="Lawrence C."/>
            <person name="Scott J.A."/>
            <person name="Spatafora J.W."/>
            <person name="Turgeon B.G."/>
            <person name="de Wit P.J.G.M."/>
            <person name="Zhong S."/>
            <person name="Goodwin S.B."/>
            <person name="Grigoriev I.V."/>
        </authorList>
    </citation>
    <scope>NUCLEOTIDE SEQUENCE [LARGE SCALE GENOMIC DNA]</scope>
    <source>
        <strain evidence="3">NZE10 / CBS 128990</strain>
    </source>
</reference>
<dbReference type="Proteomes" id="UP000016933">
    <property type="component" value="Unassembled WGS sequence"/>
</dbReference>
<reference evidence="3" key="1">
    <citation type="journal article" date="2012" name="PLoS Genet.">
        <title>The genomes of the fungal plant pathogens Cladosporium fulvum and Dothistroma septosporum reveal adaptation to different hosts and lifestyles but also signatures of common ancestry.</title>
        <authorList>
            <person name="de Wit P.J.G.M."/>
            <person name="van der Burgt A."/>
            <person name="Oekmen B."/>
            <person name="Stergiopoulos I."/>
            <person name="Abd-Elsalam K.A."/>
            <person name="Aerts A.L."/>
            <person name="Bahkali A.H."/>
            <person name="Beenen H.G."/>
            <person name="Chettri P."/>
            <person name="Cox M.P."/>
            <person name="Datema E."/>
            <person name="de Vries R.P."/>
            <person name="Dhillon B."/>
            <person name="Ganley A.R."/>
            <person name="Griffiths S.A."/>
            <person name="Guo Y."/>
            <person name="Hamelin R.C."/>
            <person name="Henrissat B."/>
            <person name="Kabir M.S."/>
            <person name="Jashni M.K."/>
            <person name="Kema G."/>
            <person name="Klaubauf S."/>
            <person name="Lapidus A."/>
            <person name="Levasseur A."/>
            <person name="Lindquist E."/>
            <person name="Mehrabi R."/>
            <person name="Ohm R.A."/>
            <person name="Owen T.J."/>
            <person name="Salamov A."/>
            <person name="Schwelm A."/>
            <person name="Schijlen E."/>
            <person name="Sun H."/>
            <person name="van den Burg H.A."/>
            <person name="van Ham R.C.H.J."/>
            <person name="Zhang S."/>
            <person name="Goodwin S.B."/>
            <person name="Grigoriev I.V."/>
            <person name="Collemare J."/>
            <person name="Bradshaw R.E."/>
        </authorList>
    </citation>
    <scope>NUCLEOTIDE SEQUENCE [LARGE SCALE GENOMIC DNA]</scope>
    <source>
        <strain evidence="3">NZE10 / CBS 128990</strain>
    </source>
</reference>
<protein>
    <submittedName>
        <fullName evidence="2">Uncharacterized protein</fullName>
    </submittedName>
</protein>
<dbReference type="HOGENOM" id="CLU_1337484_0_0_1"/>
<evidence type="ECO:0000313" key="3">
    <source>
        <dbReference type="Proteomes" id="UP000016933"/>
    </source>
</evidence>
<dbReference type="EMBL" id="KB446535">
    <property type="protein sequence ID" value="EME48390.1"/>
    <property type="molecule type" value="Genomic_DNA"/>
</dbReference>
<gene>
    <name evidence="2" type="ORF">DOTSEDRAFT_29844</name>
</gene>
<evidence type="ECO:0000256" key="1">
    <source>
        <dbReference type="SAM" id="MobiDB-lite"/>
    </source>
</evidence>
<name>N1Q171_DOTSN</name>
<organism evidence="2 3">
    <name type="scientific">Dothistroma septosporum (strain NZE10 / CBS 128990)</name>
    <name type="common">Red band needle blight fungus</name>
    <name type="synonym">Mycosphaerella pini</name>
    <dbReference type="NCBI Taxonomy" id="675120"/>
    <lineage>
        <taxon>Eukaryota</taxon>
        <taxon>Fungi</taxon>
        <taxon>Dikarya</taxon>
        <taxon>Ascomycota</taxon>
        <taxon>Pezizomycotina</taxon>
        <taxon>Dothideomycetes</taxon>
        <taxon>Dothideomycetidae</taxon>
        <taxon>Mycosphaerellales</taxon>
        <taxon>Mycosphaerellaceae</taxon>
        <taxon>Dothistroma</taxon>
    </lineage>
</organism>